<dbReference type="Proteomes" id="UP000836841">
    <property type="component" value="Chromosome 3"/>
</dbReference>
<dbReference type="GO" id="GO:0008234">
    <property type="term" value="F:cysteine-type peptidase activity"/>
    <property type="evidence" value="ECO:0007669"/>
    <property type="project" value="InterPro"/>
</dbReference>
<evidence type="ECO:0000313" key="5">
    <source>
        <dbReference type="Proteomes" id="UP000836841"/>
    </source>
</evidence>
<sequence>MRRPLKINDIDVDLKWITTLETVGNAFTKADDTMVTFQFSIQIESKEVPQVAKIADTCVFVLKLIECHSMRIKGLTELSEENIGDIRLKLAADIFSELLAPNKRWSKDAEE</sequence>
<feature type="domain" description="Ubiquitin-like protease family profile" evidence="3">
    <location>
        <begin position="36"/>
        <end position="99"/>
    </location>
</feature>
<protein>
    <recommendedName>
        <fullName evidence="3">Ubiquitin-like protease family profile domain-containing protein</fullName>
    </recommendedName>
</protein>
<evidence type="ECO:0000256" key="1">
    <source>
        <dbReference type="ARBA" id="ARBA00022670"/>
    </source>
</evidence>
<keyword evidence="5" id="KW-1185">Reference proteome</keyword>
<reference evidence="4 5" key="1">
    <citation type="submission" date="2022-03" db="EMBL/GenBank/DDBJ databases">
        <authorList>
            <person name="Nunn A."/>
            <person name="Chopra R."/>
            <person name="Nunn A."/>
            <person name="Contreras Garrido A."/>
        </authorList>
    </citation>
    <scope>NUCLEOTIDE SEQUENCE [LARGE SCALE GENOMIC DNA]</scope>
</reference>
<evidence type="ECO:0000256" key="2">
    <source>
        <dbReference type="ARBA" id="ARBA00022801"/>
    </source>
</evidence>
<evidence type="ECO:0000313" key="4">
    <source>
        <dbReference type="EMBL" id="CAH2052608.1"/>
    </source>
</evidence>
<name>A0AAU9S027_THLAR</name>
<evidence type="ECO:0000259" key="3">
    <source>
        <dbReference type="Pfam" id="PF02902"/>
    </source>
</evidence>
<dbReference type="AlphaFoldDB" id="A0AAU9S027"/>
<proteinExistence type="predicted"/>
<gene>
    <name evidence="4" type="ORF">TAV2_LOCUS10835</name>
</gene>
<dbReference type="Pfam" id="PF02902">
    <property type="entry name" value="Peptidase_C48"/>
    <property type="match status" value="1"/>
</dbReference>
<accession>A0AAU9S027</accession>
<keyword evidence="1" id="KW-0645">Protease</keyword>
<dbReference type="EMBL" id="OU466859">
    <property type="protein sequence ID" value="CAH2052608.1"/>
    <property type="molecule type" value="Genomic_DNA"/>
</dbReference>
<organism evidence="4 5">
    <name type="scientific">Thlaspi arvense</name>
    <name type="common">Field penny-cress</name>
    <dbReference type="NCBI Taxonomy" id="13288"/>
    <lineage>
        <taxon>Eukaryota</taxon>
        <taxon>Viridiplantae</taxon>
        <taxon>Streptophyta</taxon>
        <taxon>Embryophyta</taxon>
        <taxon>Tracheophyta</taxon>
        <taxon>Spermatophyta</taxon>
        <taxon>Magnoliopsida</taxon>
        <taxon>eudicotyledons</taxon>
        <taxon>Gunneridae</taxon>
        <taxon>Pentapetalae</taxon>
        <taxon>rosids</taxon>
        <taxon>malvids</taxon>
        <taxon>Brassicales</taxon>
        <taxon>Brassicaceae</taxon>
        <taxon>Thlaspideae</taxon>
        <taxon>Thlaspi</taxon>
    </lineage>
</organism>
<dbReference type="InterPro" id="IPR003653">
    <property type="entry name" value="Peptidase_C48_C"/>
</dbReference>
<keyword evidence="2" id="KW-0378">Hydrolase</keyword>
<dbReference type="GO" id="GO:0006508">
    <property type="term" value="P:proteolysis"/>
    <property type="evidence" value="ECO:0007669"/>
    <property type="project" value="UniProtKB-KW"/>
</dbReference>